<name>A0ABM8T8B1_9BURK</name>
<gene>
    <name evidence="4" type="ORF">R69658_07740</name>
</gene>
<evidence type="ECO:0000313" key="4">
    <source>
        <dbReference type="EMBL" id="CAE6863734.1"/>
    </source>
</evidence>
<dbReference type="Proteomes" id="UP000674425">
    <property type="component" value="Unassembled WGS sequence"/>
</dbReference>
<reference evidence="4 5" key="1">
    <citation type="submission" date="2021-02" db="EMBL/GenBank/DDBJ databases">
        <authorList>
            <person name="Vanwijnsberghe S."/>
        </authorList>
    </citation>
    <scope>NUCLEOTIDE SEQUENCE [LARGE SCALE GENOMIC DNA]</scope>
    <source>
        <strain evidence="4 5">R-69658</strain>
    </source>
</reference>
<feature type="compositionally biased region" description="Basic and acidic residues" evidence="2">
    <location>
        <begin position="325"/>
        <end position="344"/>
    </location>
</feature>
<feature type="region of interest" description="Disordered" evidence="2">
    <location>
        <begin position="314"/>
        <end position="344"/>
    </location>
</feature>
<dbReference type="EMBL" id="CAJNAU010000181">
    <property type="protein sequence ID" value="CAE6863734.1"/>
    <property type="molecule type" value="Genomic_DNA"/>
</dbReference>
<comment type="caution">
    <text evidence="4">The sequence shown here is derived from an EMBL/GenBank/DDBJ whole genome shotgun (WGS) entry which is preliminary data.</text>
</comment>
<dbReference type="Gene3D" id="1.10.10.10">
    <property type="entry name" value="Winged helix-like DNA-binding domain superfamily/Winged helix DNA-binding domain"/>
    <property type="match status" value="1"/>
</dbReference>
<accession>A0ABM8T8B1</accession>
<dbReference type="InterPro" id="IPR036390">
    <property type="entry name" value="WH_DNA-bd_sf"/>
</dbReference>
<evidence type="ECO:0000313" key="5">
    <source>
        <dbReference type="Proteomes" id="UP000674425"/>
    </source>
</evidence>
<keyword evidence="5" id="KW-1185">Reference proteome</keyword>
<dbReference type="Pfam" id="PF01051">
    <property type="entry name" value="Rep3_N"/>
    <property type="match status" value="1"/>
</dbReference>
<evidence type="ECO:0000259" key="3">
    <source>
        <dbReference type="Pfam" id="PF01051"/>
    </source>
</evidence>
<dbReference type="InterPro" id="IPR000525">
    <property type="entry name" value="Initiator_Rep_WH1"/>
</dbReference>
<dbReference type="RefSeq" id="WP_200622707.1">
    <property type="nucleotide sequence ID" value="NZ_CAJNAU010000181.1"/>
</dbReference>
<protein>
    <recommendedName>
        <fullName evidence="3">Initiator Rep protein WH1 domain-containing protein</fullName>
    </recommendedName>
</protein>
<dbReference type="Pfam" id="PF21205">
    <property type="entry name" value="Rep3_C"/>
    <property type="match status" value="1"/>
</dbReference>
<feature type="domain" description="Initiator Rep protein WH1" evidence="3">
    <location>
        <begin position="14"/>
        <end position="154"/>
    </location>
</feature>
<dbReference type="InterPro" id="IPR036388">
    <property type="entry name" value="WH-like_DNA-bd_sf"/>
</dbReference>
<organism evidence="4 5">
    <name type="scientific">Paraburkholderia aspalathi</name>
    <dbReference type="NCBI Taxonomy" id="1324617"/>
    <lineage>
        <taxon>Bacteria</taxon>
        <taxon>Pseudomonadati</taxon>
        <taxon>Pseudomonadota</taxon>
        <taxon>Betaproteobacteria</taxon>
        <taxon>Burkholderiales</taxon>
        <taxon>Burkholderiaceae</taxon>
        <taxon>Paraburkholderia</taxon>
    </lineage>
</organism>
<evidence type="ECO:0000256" key="2">
    <source>
        <dbReference type="SAM" id="MobiDB-lite"/>
    </source>
</evidence>
<sequence length="408" mass="45684">MPNIKPVLPASELRKHVATVHVSGELSLLERKIVNVLLLNAFDELLTKKTHKLPVGILCTMLGFDSKNTDALKRALLKVMSTPISFDLLHEGGKSDWDASPLIGYAGIKNGVCSYEYSDWLAKKLANPDIYTLININVQRQFSGGYALALYENCLRFKRTGSTGWISVDTWRRLLGADASMYDEFKHFSSEVIKKAVQEINQVSNIIVTPEYKREARRVVQIRFLVEDNPQRSVYDGSEDEDQRVIRESDAFTRLTALGIGDRLAISWIQQEPERALKTAIYVEERARKKQIKGSAGGYARTVFEKGSDIGMTQVDGEQVRKKKEASAEREKERAREDAADAKAKQTTAAVKALSLDERRALAEAYLADGGRGKTYQQETATFKDAVERTAFTAWLRATISSRANARA</sequence>
<comment type="similarity">
    <text evidence="1">Belongs to the initiator RepB protein family.</text>
</comment>
<dbReference type="SUPFAM" id="SSF46785">
    <property type="entry name" value="Winged helix' DNA-binding domain"/>
    <property type="match status" value="1"/>
</dbReference>
<evidence type="ECO:0000256" key="1">
    <source>
        <dbReference type="ARBA" id="ARBA00038283"/>
    </source>
</evidence>
<proteinExistence type="inferred from homology"/>